<accession>A0A2T4BE93</accession>
<gene>
    <name evidence="2" type="ORF">BBK36DRAFT_1197461</name>
</gene>
<dbReference type="EMBL" id="KZ680211">
    <property type="protein sequence ID" value="PTB67653.1"/>
    <property type="molecule type" value="Genomic_DNA"/>
</dbReference>
<dbReference type="RefSeq" id="XP_024750973.1">
    <property type="nucleotide sequence ID" value="XM_024896986.1"/>
</dbReference>
<feature type="region of interest" description="Disordered" evidence="1">
    <location>
        <begin position="86"/>
        <end position="108"/>
    </location>
</feature>
<dbReference type="AlphaFoldDB" id="A0A2T4BE93"/>
<dbReference type="OrthoDB" id="10635136at2759"/>
<feature type="compositionally biased region" description="Pro residues" evidence="1">
    <location>
        <begin position="1"/>
        <end position="13"/>
    </location>
</feature>
<evidence type="ECO:0000313" key="3">
    <source>
        <dbReference type="Proteomes" id="UP000241546"/>
    </source>
</evidence>
<dbReference type="GeneID" id="36605104"/>
<feature type="region of interest" description="Disordered" evidence="1">
    <location>
        <begin position="1"/>
        <end position="39"/>
    </location>
</feature>
<protein>
    <submittedName>
        <fullName evidence="2">Uncharacterized protein</fullName>
    </submittedName>
</protein>
<name>A0A2T4BE93_9HYPO</name>
<reference evidence="3" key="1">
    <citation type="submission" date="2016-07" db="EMBL/GenBank/DDBJ databases">
        <title>Multiple horizontal gene transfer events from other fungi enriched the ability of initially mycotrophic Trichoderma (Ascomycota) to feed on dead plant biomass.</title>
        <authorList>
            <consortium name="DOE Joint Genome Institute"/>
            <person name="Atanasova L."/>
            <person name="Chenthamara K."/>
            <person name="Zhang J."/>
            <person name="Grujic M."/>
            <person name="Henrissat B."/>
            <person name="Kuo A."/>
            <person name="Aerts A."/>
            <person name="Salamov A."/>
            <person name="Lipzen A."/>
            <person name="Labutti K."/>
            <person name="Barry K."/>
            <person name="Miao Y."/>
            <person name="Rahimi M.J."/>
            <person name="Shen Q."/>
            <person name="Grigoriev I.V."/>
            <person name="Kubicek C.P."/>
            <person name="Druzhinina I.S."/>
        </authorList>
    </citation>
    <scope>NUCLEOTIDE SEQUENCE [LARGE SCALE GENOMIC DNA]</scope>
    <source>
        <strain evidence="3">TUCIM 6016</strain>
    </source>
</reference>
<keyword evidence="3" id="KW-1185">Reference proteome</keyword>
<dbReference type="Proteomes" id="UP000241546">
    <property type="component" value="Unassembled WGS sequence"/>
</dbReference>
<organism evidence="2 3">
    <name type="scientific">Trichoderma citrinoviride</name>
    <dbReference type="NCBI Taxonomy" id="58853"/>
    <lineage>
        <taxon>Eukaryota</taxon>
        <taxon>Fungi</taxon>
        <taxon>Dikarya</taxon>
        <taxon>Ascomycota</taxon>
        <taxon>Pezizomycotina</taxon>
        <taxon>Sordariomycetes</taxon>
        <taxon>Hypocreomycetidae</taxon>
        <taxon>Hypocreales</taxon>
        <taxon>Hypocreaceae</taxon>
        <taxon>Trichoderma</taxon>
    </lineage>
</organism>
<evidence type="ECO:0000256" key="1">
    <source>
        <dbReference type="SAM" id="MobiDB-lite"/>
    </source>
</evidence>
<sequence>MNAPPLIPNPFPSPSTRSSRGIRRIGGTHSPVQHHAPRPVSGTVSFLTAAPMFVLKRTSPLGGQRSRAIEQEIRWWSGTRTMACPLSKSKGAPVRRGHGQPQRSQPRRLTWQGPVVNYQLMGPLQIAMDAGDGLARPLADGFCRPSGRERRDISEEVRRRMAAGSQSGEVPGFVVIVAAAGKHVPLGLGRQHAGLVRGLKIRSCDNCVLDGYAMRCDALRCNADDEKQASATIPAQK</sequence>
<evidence type="ECO:0000313" key="2">
    <source>
        <dbReference type="EMBL" id="PTB67653.1"/>
    </source>
</evidence>
<proteinExistence type="predicted"/>